<dbReference type="PANTHER" id="PTHR10971">
    <property type="entry name" value="MRNA EXPORT FACTOR AND BUB3"/>
    <property type="match status" value="1"/>
</dbReference>
<keyword evidence="1 3" id="KW-0853">WD repeat</keyword>
<evidence type="ECO:0008006" key="7">
    <source>
        <dbReference type="Google" id="ProtNLM"/>
    </source>
</evidence>
<evidence type="ECO:0000313" key="6">
    <source>
        <dbReference type="Proteomes" id="UP000027073"/>
    </source>
</evidence>
<dbReference type="PRINTS" id="PR00320">
    <property type="entry name" value="GPROTEINBRPT"/>
</dbReference>
<sequence>MSTESQRDVEAPQPPSDSISSMSFSGRADYLAAGSWDNSVRIYEVDNSLQSQYKAMYSHRGPVLSVCWNSAGDKLFSGGADNAGLMFDPFTGQSIQVAQHDAPIKAVKWIDSQSGILATGSWDRTIKYWDLRTPNAIGSVQLPERLYSMDVLFPLMVVGTAARHIEVFDFRRPNVALKSAMSSLKFQTRVVACCTASPKPAYVVGSVEGRLAVEFVDQSEAKSNYTFRCHREDKEKVNGRVTSSFVYAVNDISFHPTEGTFASAGSDGNINIWDKDARCRLPTPFKKAPAPISSTCFNRTGGIFAYAISYEWSKGHIGMMQNLPNKIMLHAVKDSEVTKRKPL</sequence>
<evidence type="ECO:0000256" key="2">
    <source>
        <dbReference type="ARBA" id="ARBA00022737"/>
    </source>
</evidence>
<evidence type="ECO:0000256" key="1">
    <source>
        <dbReference type="ARBA" id="ARBA00022574"/>
    </source>
</evidence>
<feature type="repeat" description="WD" evidence="3">
    <location>
        <begin position="249"/>
        <end position="274"/>
    </location>
</feature>
<feature type="region of interest" description="Disordered" evidence="4">
    <location>
        <begin position="1"/>
        <end position="22"/>
    </location>
</feature>
<evidence type="ECO:0000256" key="3">
    <source>
        <dbReference type="PROSITE-ProRule" id="PRU00221"/>
    </source>
</evidence>
<dbReference type="OrthoDB" id="256303at2759"/>
<protein>
    <recommendedName>
        <fullName evidence="7">Anaphase-promoting complex subunit 4 WD40 domain-containing protein</fullName>
    </recommendedName>
</protein>
<keyword evidence="2" id="KW-0677">Repeat</keyword>
<dbReference type="PROSITE" id="PS50294">
    <property type="entry name" value="WD_REPEATS_REGION"/>
    <property type="match status" value="2"/>
</dbReference>
<feature type="repeat" description="WD" evidence="3">
    <location>
        <begin position="97"/>
        <end position="139"/>
    </location>
</feature>
<dbReference type="Gene3D" id="2.130.10.10">
    <property type="entry name" value="YVTN repeat-like/Quinoprotein amine dehydrogenase"/>
    <property type="match status" value="1"/>
</dbReference>
<dbReference type="AlphaFoldDB" id="A0A067NK56"/>
<gene>
    <name evidence="5" type="ORF">PLEOSDRAFT_161483</name>
</gene>
<dbReference type="InParanoid" id="A0A067NK56"/>
<dbReference type="EMBL" id="KL198011">
    <property type="protein sequence ID" value="KDQ24477.1"/>
    <property type="molecule type" value="Genomic_DNA"/>
</dbReference>
<name>A0A067NK56_PLEO1</name>
<dbReference type="SUPFAM" id="SSF50978">
    <property type="entry name" value="WD40 repeat-like"/>
    <property type="match status" value="1"/>
</dbReference>
<dbReference type="FunCoup" id="A0A067NK56">
    <property type="interactions" value="1037"/>
</dbReference>
<dbReference type="Proteomes" id="UP000027073">
    <property type="component" value="Unassembled WGS sequence"/>
</dbReference>
<dbReference type="InterPro" id="IPR015943">
    <property type="entry name" value="WD40/YVTN_repeat-like_dom_sf"/>
</dbReference>
<dbReference type="HOGENOM" id="CLU_038526_1_0_1"/>
<dbReference type="Pfam" id="PF00400">
    <property type="entry name" value="WD40"/>
    <property type="match status" value="4"/>
</dbReference>
<dbReference type="InterPro" id="IPR001680">
    <property type="entry name" value="WD40_rpt"/>
</dbReference>
<dbReference type="PROSITE" id="PS50082">
    <property type="entry name" value="WD_REPEATS_2"/>
    <property type="match status" value="3"/>
</dbReference>
<evidence type="ECO:0000256" key="4">
    <source>
        <dbReference type="SAM" id="MobiDB-lite"/>
    </source>
</evidence>
<dbReference type="VEuPathDB" id="FungiDB:PLEOSDRAFT_161483"/>
<dbReference type="STRING" id="1137138.A0A067NK56"/>
<organism evidence="5 6">
    <name type="scientific">Pleurotus ostreatus (strain PC15)</name>
    <name type="common">Oyster mushroom</name>
    <dbReference type="NCBI Taxonomy" id="1137138"/>
    <lineage>
        <taxon>Eukaryota</taxon>
        <taxon>Fungi</taxon>
        <taxon>Dikarya</taxon>
        <taxon>Basidiomycota</taxon>
        <taxon>Agaricomycotina</taxon>
        <taxon>Agaricomycetes</taxon>
        <taxon>Agaricomycetidae</taxon>
        <taxon>Agaricales</taxon>
        <taxon>Pleurotineae</taxon>
        <taxon>Pleurotaceae</taxon>
        <taxon>Pleurotus</taxon>
    </lineage>
</organism>
<proteinExistence type="predicted"/>
<dbReference type="InterPro" id="IPR036322">
    <property type="entry name" value="WD40_repeat_dom_sf"/>
</dbReference>
<accession>A0A067NK56</accession>
<dbReference type="InterPro" id="IPR020472">
    <property type="entry name" value="WD40_PAC1"/>
</dbReference>
<feature type="repeat" description="WD" evidence="3">
    <location>
        <begin position="12"/>
        <end position="53"/>
    </location>
</feature>
<reference evidence="6" key="1">
    <citation type="journal article" date="2014" name="Proc. Natl. Acad. Sci. U.S.A.">
        <title>Extensive sampling of basidiomycete genomes demonstrates inadequacy of the white-rot/brown-rot paradigm for wood decay fungi.</title>
        <authorList>
            <person name="Riley R."/>
            <person name="Salamov A.A."/>
            <person name="Brown D.W."/>
            <person name="Nagy L.G."/>
            <person name="Floudas D."/>
            <person name="Held B.W."/>
            <person name="Levasseur A."/>
            <person name="Lombard V."/>
            <person name="Morin E."/>
            <person name="Otillar R."/>
            <person name="Lindquist E.A."/>
            <person name="Sun H."/>
            <person name="LaButti K.M."/>
            <person name="Schmutz J."/>
            <person name="Jabbour D."/>
            <person name="Luo H."/>
            <person name="Baker S.E."/>
            <person name="Pisabarro A.G."/>
            <person name="Walton J.D."/>
            <person name="Blanchette R.A."/>
            <person name="Henrissat B."/>
            <person name="Martin F."/>
            <person name="Cullen D."/>
            <person name="Hibbett D.S."/>
            <person name="Grigoriev I.V."/>
        </authorList>
    </citation>
    <scope>NUCLEOTIDE SEQUENCE [LARGE SCALE GENOMIC DNA]</scope>
    <source>
        <strain evidence="6">PC15</strain>
    </source>
</reference>
<evidence type="ECO:0000313" key="5">
    <source>
        <dbReference type="EMBL" id="KDQ24477.1"/>
    </source>
</evidence>
<feature type="compositionally biased region" description="Basic and acidic residues" evidence="4">
    <location>
        <begin position="1"/>
        <end position="10"/>
    </location>
</feature>
<dbReference type="SMART" id="SM00320">
    <property type="entry name" value="WD40"/>
    <property type="match status" value="4"/>
</dbReference>